<proteinExistence type="predicted"/>
<dbReference type="RefSeq" id="WP_158640454.1">
    <property type="nucleotide sequence ID" value="NZ_QBKP01000003.1"/>
</dbReference>
<keyword evidence="1" id="KW-0472">Membrane</keyword>
<evidence type="ECO:0000313" key="2">
    <source>
        <dbReference type="EMBL" id="PTX51795.1"/>
    </source>
</evidence>
<reference evidence="2 3" key="1">
    <citation type="submission" date="2018-04" db="EMBL/GenBank/DDBJ databases">
        <title>Genomic Encyclopedia of Archaeal and Bacterial Type Strains, Phase II (KMG-II): from individual species to whole genera.</title>
        <authorList>
            <person name="Goeker M."/>
        </authorList>
    </citation>
    <scope>NUCLEOTIDE SEQUENCE [LARGE SCALE GENOMIC DNA]</scope>
    <source>
        <strain evidence="2 3">DSM 21823</strain>
    </source>
</reference>
<keyword evidence="1" id="KW-0812">Transmembrane</keyword>
<dbReference type="EMBL" id="QBKP01000003">
    <property type="protein sequence ID" value="PTX51795.1"/>
    <property type="molecule type" value="Genomic_DNA"/>
</dbReference>
<dbReference type="OrthoDB" id="5525128at2"/>
<sequence>MDKITGFLRAEDAAATVDWVVLVTAVIVMTMGIFMIVTQALYENAAESISDKVLEARS</sequence>
<accession>A0A2T6B6X3</accession>
<keyword evidence="1" id="KW-1133">Transmembrane helix</keyword>
<dbReference type="Proteomes" id="UP000244224">
    <property type="component" value="Unassembled WGS sequence"/>
</dbReference>
<evidence type="ECO:0000313" key="3">
    <source>
        <dbReference type="Proteomes" id="UP000244224"/>
    </source>
</evidence>
<organism evidence="2 3">
    <name type="scientific">Gemmobacter caeni</name>
    <dbReference type="NCBI Taxonomy" id="589035"/>
    <lineage>
        <taxon>Bacteria</taxon>
        <taxon>Pseudomonadati</taxon>
        <taxon>Pseudomonadota</taxon>
        <taxon>Alphaproteobacteria</taxon>
        <taxon>Rhodobacterales</taxon>
        <taxon>Paracoccaceae</taxon>
        <taxon>Gemmobacter</taxon>
    </lineage>
</organism>
<dbReference type="AlphaFoldDB" id="A0A2T6B6X3"/>
<protein>
    <recommendedName>
        <fullName evidence="4">Flp pilus assembly pilin Flp</fullName>
    </recommendedName>
</protein>
<gene>
    <name evidence="2" type="ORF">C8N34_103299</name>
</gene>
<evidence type="ECO:0000256" key="1">
    <source>
        <dbReference type="SAM" id="Phobius"/>
    </source>
</evidence>
<keyword evidence="3" id="KW-1185">Reference proteome</keyword>
<feature type="transmembrane region" description="Helical" evidence="1">
    <location>
        <begin position="20"/>
        <end position="42"/>
    </location>
</feature>
<name>A0A2T6B6X3_9RHOB</name>
<evidence type="ECO:0008006" key="4">
    <source>
        <dbReference type="Google" id="ProtNLM"/>
    </source>
</evidence>
<comment type="caution">
    <text evidence="2">The sequence shown here is derived from an EMBL/GenBank/DDBJ whole genome shotgun (WGS) entry which is preliminary data.</text>
</comment>